<keyword evidence="6" id="KW-0175">Coiled coil</keyword>
<evidence type="ECO:0000256" key="4">
    <source>
        <dbReference type="ARBA" id="ARBA00023187"/>
    </source>
</evidence>
<feature type="compositionally biased region" description="Pro residues" evidence="7">
    <location>
        <begin position="2094"/>
        <end position="2114"/>
    </location>
</feature>
<dbReference type="InterPro" id="IPR026736">
    <property type="entry name" value="Virilizer"/>
</dbReference>
<evidence type="ECO:0000256" key="7">
    <source>
        <dbReference type="SAM" id="MobiDB-lite"/>
    </source>
</evidence>
<keyword evidence="5" id="KW-0539">Nucleus</keyword>
<proteinExistence type="inferred from homology"/>
<dbReference type="GO" id="GO:0008380">
    <property type="term" value="P:RNA splicing"/>
    <property type="evidence" value="ECO:0007669"/>
    <property type="project" value="UniProtKB-KW"/>
</dbReference>
<dbReference type="Proteomes" id="UP001633002">
    <property type="component" value="Unassembled WGS sequence"/>
</dbReference>
<dbReference type="GO" id="GO:0006397">
    <property type="term" value="P:mRNA processing"/>
    <property type="evidence" value="ECO:0007669"/>
    <property type="project" value="UniProtKB-KW"/>
</dbReference>
<keyword evidence="10" id="KW-1185">Reference proteome</keyword>
<evidence type="ECO:0000313" key="9">
    <source>
        <dbReference type="EMBL" id="KAL3700291.1"/>
    </source>
</evidence>
<feature type="compositionally biased region" description="Pro residues" evidence="7">
    <location>
        <begin position="2386"/>
        <end position="2399"/>
    </location>
</feature>
<feature type="region of interest" description="Disordered" evidence="7">
    <location>
        <begin position="1599"/>
        <end position="1764"/>
    </location>
</feature>
<feature type="compositionally biased region" description="Basic and acidic residues" evidence="7">
    <location>
        <begin position="2079"/>
        <end position="2093"/>
    </location>
</feature>
<feature type="region of interest" description="Disordered" evidence="7">
    <location>
        <begin position="1778"/>
        <end position="1808"/>
    </location>
</feature>
<keyword evidence="4" id="KW-0508">mRNA splicing</keyword>
<reference evidence="9 10" key="1">
    <citation type="submission" date="2024-09" db="EMBL/GenBank/DDBJ databases">
        <title>Chromosome-scale assembly of Riccia sorocarpa.</title>
        <authorList>
            <person name="Paukszto L."/>
        </authorList>
    </citation>
    <scope>NUCLEOTIDE SEQUENCE [LARGE SCALE GENOMIC DNA]</scope>
    <source>
        <strain evidence="9">LP-2024</strain>
        <tissue evidence="9">Aerial parts of the thallus</tissue>
    </source>
</reference>
<keyword evidence="3" id="KW-0507">mRNA processing</keyword>
<accession>A0ABD3IAC8</accession>
<evidence type="ECO:0000259" key="8">
    <source>
        <dbReference type="Pfam" id="PF15912"/>
    </source>
</evidence>
<feature type="domain" description="Virilizer N-terminal" evidence="8">
    <location>
        <begin position="8"/>
        <end position="120"/>
    </location>
</feature>
<dbReference type="EMBL" id="JBJQOH010000001">
    <property type="protein sequence ID" value="KAL3700291.1"/>
    <property type="molecule type" value="Genomic_DNA"/>
</dbReference>
<feature type="region of interest" description="Disordered" evidence="7">
    <location>
        <begin position="2194"/>
        <end position="2259"/>
    </location>
</feature>
<evidence type="ECO:0000256" key="5">
    <source>
        <dbReference type="ARBA" id="ARBA00023242"/>
    </source>
</evidence>
<dbReference type="Pfam" id="PF15912">
    <property type="entry name" value="VIR_N"/>
    <property type="match status" value="1"/>
</dbReference>
<feature type="compositionally biased region" description="Polar residues" evidence="7">
    <location>
        <begin position="1695"/>
        <end position="1726"/>
    </location>
</feature>
<dbReference type="InterPro" id="IPR031801">
    <property type="entry name" value="VIR_N"/>
</dbReference>
<organism evidence="9 10">
    <name type="scientific">Riccia sorocarpa</name>
    <dbReference type="NCBI Taxonomy" id="122646"/>
    <lineage>
        <taxon>Eukaryota</taxon>
        <taxon>Viridiplantae</taxon>
        <taxon>Streptophyta</taxon>
        <taxon>Embryophyta</taxon>
        <taxon>Marchantiophyta</taxon>
        <taxon>Marchantiopsida</taxon>
        <taxon>Marchantiidae</taxon>
        <taxon>Marchantiales</taxon>
        <taxon>Ricciaceae</taxon>
        <taxon>Riccia</taxon>
    </lineage>
</organism>
<feature type="compositionally biased region" description="Basic and acidic residues" evidence="7">
    <location>
        <begin position="1654"/>
        <end position="1665"/>
    </location>
</feature>
<evidence type="ECO:0000256" key="6">
    <source>
        <dbReference type="SAM" id="Coils"/>
    </source>
</evidence>
<protein>
    <recommendedName>
        <fullName evidence="8">Virilizer N-terminal domain-containing protein</fullName>
    </recommendedName>
</protein>
<comment type="similarity">
    <text evidence="2">Belongs to the vir family.</text>
</comment>
<evidence type="ECO:0000256" key="3">
    <source>
        <dbReference type="ARBA" id="ARBA00022664"/>
    </source>
</evidence>
<sequence length="2460" mass="266092">MVHPTPSVLLVETFRHHRPGEHVDEVRFHEPVVISAVEIVDINTPSQCKSVSLSGATSPQTFGVEFFVRSGGDTRFKRLCHPFLYSSLSPPFQDVQLAVTDHLVIRGTYDALTMVVYGNSSIDIGQLSKNHDLGSALEDALTAEVSCRTEDLPEALQPQKQKLWSFTSLQHLLLVRDDQGIKSLVRQLLRLAEQVGSLSDDFSTINRLVKVLVSAVTSLQVSAARSSYANVVAHERKEASKLPQGLLDARCDLENLRNELQDLQQNTLHENGTHEAEAGDKRDHAVDTETSDAILLFVLRWIEHGIHSSEVLVPALFPVKWLIGGLAAAQLLCLDSAECYRFVASGGMTLLTEVIQRVSAKFSITTLLALGVVEHTSRFAFGCEALLGWWSPKALDLPQGSSTGYQILVNILLQPHMQHVAHLALQILHRLRAYQLTAVIQSTVDQILEEPAIPDSNSSREDDSLHLSRALVASKHLMELLNSKGAVEIGGLSSRFSRWLMLDTDNSDGVLSSCVAYGVSPESNTKSASQDIDPFLLAVLQERRLLPLLAALMSSPRFRSSQDYSADLCVELVGVFEGLILTLLNCRSGLLFLTNDMDTSIALLDSFQRTQEVLEKDLPPLRHAVAVTDAGFLCKPQDVGATLQVSYSVMRSMDRLLTPSDGSHDPLWALWELCRISRHAIGKQAVLTMAWFPEVIGALVGALERGNSHLVFGETWKRPAVHLVAKIFQVLVSDPAASSVATWLPYASLMHRAMSAYTRQVESTSERGETSKDGALSALIEWLDSALVYQKKGTLGLLKYASAVAAGGVGNPQASAGLLAGDSMDIDSNVGDQGGNLDVPNVIIPFQARWGASDASATALTDTALVQLTVAFRILSLVSSYPGIAAVLYGEGAMVVVQTTLNHCAIALTTVPNDYDVMTDEEVEDDAEDLSNHKRERLVLRLLLPTLTFLLTLCRSLEHAGVEDYKNTKLVDVLLALHHCISARSATYASVPPHTWTGITQELIAVHHVLASVLVCWPAFGWAPALFPRLLGANKANSSPSPVLLPMEPGKTCSVLSLLIDMMPHESPQTCNTKTALVEMYRSLNVGSTLGLASAAAIRWHTHSPHVEKLLRALSPHMDQIAEIVLHHSSTICGVLQGMLKLFVIRLACKSVDHAAVIVRPILNRIREQTSSIASGAGKQRLQVNRLIHMVAGLALHPATKQVLLREGAVEVLVKFTEEQAQFLSARKATSPPEGEVTTLGSCRWIMRAFAALCDPEVSVRPSDSLGRRLLCDCPSFGDCCSIASCLLILMRVLPLGKELEYVLEVFGKFASHKLGRAAVANTAIALREQQQSLDERLDDSRQTTQTSNDASFPATSLMTEEYSSSVLLDLWGRMLAATLRDQQPGSVIANILRLSALSALILSAAGKSACGMGALKLLFGVGFGVGNVDDEKLKPVVDVIAILEQYLTDQTLNKPAEKGLSVLSSVSASFVKEACTAHMTMFRILKRPESVDALTSKVEGISKTFSGPRIFGRVATETKALRYFSALPAVVSLKENLDMKEDIPLQDESSSKESELLSGDSRGRLVWECPMVSQDKPALGVSSSKRKPISLVEAGKKRYRSDSSAALNPAMEGGGTSGVGRVVSASTNSVPTLNRRDMFRQRKPNTSRPPSMHVDDYVARERNTDGVTSAPIQPRSSSGSGRPPSIHVDEFMARQQQERQQLSAAGNTGSELQRSGRNLSLTSIDSGRKERSEVAGNVPDDIGQGRRTQTANSPALKEDSVKHEVSVVESAAVGPSAGVDLPEVTSSAADVKPERTPSSSASVSAATNLSIQGDRTPQVADMMLLQSKVTLQASVSQSAGLGSSSRPVEGAQAAVTSGEEQARIITRNSTTSIEMQALSSKIQGIMPLLASLRGSDVHSSSKRTSDEVSQAPQRAPEFLVSSSVQIDTTQSSFFPPQSSSGGPATFEIHVSSSSEYGRPGQPPHIHVASVESQPLVVPVQSGREPRMPYLDFQGRPVNLASLVRDMGHLPSTSGRTETPSGSQNYPPPPFMFQNENSPQVNSGSRGLGSVDPRANESAVATDPRLGFRSDNAPQATDPRPRRPDMLREKRVTEPPPMVVQTLPPPPPLPPPSWAPAEGSHHNDSTMLPPPPPPSWAPAEGSHRNDSTMLPPPPNMLSPRPNIPNYGPPQVNSNAPRAPQEVAGVAGALQQAPNASWSGQYPGSRFFEEGAMGYNTSQRPPQPQLPPPPPPPPVGHSPSMHGPIQGMGSLPSPLPHQHALTASNIPMDSRAGSQVPAGDRRFPVPLQGYPLMSPPSVPQQATYIAPPLPAGRPAASQIPVNVPTHQQFMQLQQQNIVQQQLQQQQQQQVQARHLPLHQHTAPQHVQHQMHGPQLQMQIAPQGLVLPLPPPPPPLPPPLPQQQLRHQQQQQESSAFLQQMLASPDAIQALLRDQNKLRELLEQHPKLISLLQEKMSQAPSQ</sequence>
<feature type="region of interest" description="Disordered" evidence="7">
    <location>
        <begin position="1897"/>
        <end position="1916"/>
    </location>
</feature>
<comment type="caution">
    <text evidence="9">The sequence shown here is derived from an EMBL/GenBank/DDBJ whole genome shotgun (WGS) entry which is preliminary data.</text>
</comment>
<feature type="region of interest" description="Disordered" evidence="7">
    <location>
        <begin position="1839"/>
        <end position="1860"/>
    </location>
</feature>
<feature type="compositionally biased region" description="Pro residues" evidence="7">
    <location>
        <begin position="2220"/>
        <end position="2235"/>
    </location>
</feature>
<comment type="subcellular location">
    <subcellularLocation>
        <location evidence="1">Nucleus</location>
    </subcellularLocation>
</comment>
<evidence type="ECO:0000313" key="10">
    <source>
        <dbReference type="Proteomes" id="UP001633002"/>
    </source>
</evidence>
<evidence type="ECO:0000256" key="1">
    <source>
        <dbReference type="ARBA" id="ARBA00004123"/>
    </source>
</evidence>
<feature type="region of interest" description="Disordered" evidence="7">
    <location>
        <begin position="2382"/>
        <end position="2414"/>
    </location>
</feature>
<dbReference type="PANTHER" id="PTHR23185">
    <property type="entry name" value="PROTEIN VIRILIZER HOMOLOG"/>
    <property type="match status" value="1"/>
</dbReference>
<feature type="compositionally biased region" description="Polar residues" evidence="7">
    <location>
        <begin position="2011"/>
        <end position="2025"/>
    </location>
</feature>
<feature type="compositionally biased region" description="Polar residues" evidence="7">
    <location>
        <begin position="2034"/>
        <end position="2045"/>
    </location>
</feature>
<name>A0ABD3IAC8_9MARC</name>
<feature type="compositionally biased region" description="Low complexity" evidence="7">
    <location>
        <begin position="1675"/>
        <end position="1686"/>
    </location>
</feature>
<feature type="compositionally biased region" description="Low complexity" evidence="7">
    <location>
        <begin position="2400"/>
        <end position="2410"/>
    </location>
</feature>
<gene>
    <name evidence="9" type="ORF">R1sor_018313</name>
</gene>
<feature type="region of interest" description="Disordered" evidence="7">
    <location>
        <begin position="2008"/>
        <end position="2178"/>
    </location>
</feature>
<feature type="coiled-coil region" evidence="6">
    <location>
        <begin position="246"/>
        <end position="273"/>
    </location>
</feature>
<dbReference type="GO" id="GO:0005634">
    <property type="term" value="C:nucleus"/>
    <property type="evidence" value="ECO:0007669"/>
    <property type="project" value="UniProtKB-SubCell"/>
</dbReference>
<evidence type="ECO:0000256" key="2">
    <source>
        <dbReference type="ARBA" id="ARBA00008371"/>
    </source>
</evidence>
<dbReference type="PANTHER" id="PTHR23185:SF0">
    <property type="entry name" value="PROTEIN VIRILIZER HOMOLOG"/>
    <property type="match status" value="1"/>
</dbReference>